<evidence type="ECO:0000313" key="2">
    <source>
        <dbReference type="EMBL" id="MBB1127200.1"/>
    </source>
</evidence>
<dbReference type="EMBL" id="JABVCQ010000040">
    <property type="protein sequence ID" value="MBB1127200.1"/>
    <property type="molecule type" value="Genomic_DNA"/>
</dbReference>
<accession>A0A839HGW2</accession>
<name>A0A839HGW2_9GAMM</name>
<feature type="region of interest" description="Disordered" evidence="1">
    <location>
        <begin position="1"/>
        <end position="20"/>
    </location>
</feature>
<dbReference type="AlphaFoldDB" id="A0A839HGW2"/>
<reference evidence="2 3" key="1">
    <citation type="journal article" date="2020" name="Arch. Microbiol.">
        <title>The genome sequence of the giant phototrophic gammaproteobacterium Thiospirillum jenense gives insight into its physiological properties and phylogenetic relationships.</title>
        <authorList>
            <person name="Imhoff J.F."/>
            <person name="Meyer T.E."/>
            <person name="Kyndt J.A."/>
        </authorList>
    </citation>
    <scope>NUCLEOTIDE SEQUENCE [LARGE SCALE GENOMIC DNA]</scope>
    <source>
        <strain evidence="2 3">DSM 216</strain>
    </source>
</reference>
<dbReference type="Proteomes" id="UP000548632">
    <property type="component" value="Unassembled WGS sequence"/>
</dbReference>
<sequence>MQLLLQSNSSVDNTRRRDDLPRNLAVLASAAPVNTRQQNDLLHAGSAE</sequence>
<gene>
    <name evidence="2" type="ORF">HUK38_13340</name>
</gene>
<proteinExistence type="predicted"/>
<evidence type="ECO:0000256" key="1">
    <source>
        <dbReference type="SAM" id="MobiDB-lite"/>
    </source>
</evidence>
<protein>
    <submittedName>
        <fullName evidence="2">Uncharacterized protein</fullName>
    </submittedName>
</protein>
<organism evidence="2 3">
    <name type="scientific">Thiospirillum jenense</name>
    <dbReference type="NCBI Taxonomy" id="1653858"/>
    <lineage>
        <taxon>Bacteria</taxon>
        <taxon>Pseudomonadati</taxon>
        <taxon>Pseudomonadota</taxon>
        <taxon>Gammaproteobacteria</taxon>
        <taxon>Chromatiales</taxon>
        <taxon>Chromatiaceae</taxon>
        <taxon>Thiospirillum</taxon>
    </lineage>
</organism>
<keyword evidence="3" id="KW-1185">Reference proteome</keyword>
<evidence type="ECO:0000313" key="3">
    <source>
        <dbReference type="Proteomes" id="UP000548632"/>
    </source>
</evidence>
<comment type="caution">
    <text evidence="2">The sequence shown here is derived from an EMBL/GenBank/DDBJ whole genome shotgun (WGS) entry which is preliminary data.</text>
</comment>
<feature type="compositionally biased region" description="Polar residues" evidence="1">
    <location>
        <begin position="1"/>
        <end position="12"/>
    </location>
</feature>
<dbReference type="RefSeq" id="WP_338065423.1">
    <property type="nucleotide sequence ID" value="NZ_JABVCQ010000040.1"/>
</dbReference>